<name>A0AAV5DGP2_ELECO</name>
<keyword evidence="9" id="KW-1185">Reference proteome</keyword>
<evidence type="ECO:0000256" key="6">
    <source>
        <dbReference type="SAM" id="MobiDB-lite"/>
    </source>
</evidence>
<comment type="caution">
    <text evidence="8">The sequence shown here is derived from an EMBL/GenBank/DDBJ whole genome shotgun (WGS) entry which is preliminary data.</text>
</comment>
<dbReference type="InterPro" id="IPR003657">
    <property type="entry name" value="WRKY_dom"/>
</dbReference>
<evidence type="ECO:0000256" key="5">
    <source>
        <dbReference type="ARBA" id="ARBA00023242"/>
    </source>
</evidence>
<evidence type="ECO:0000313" key="9">
    <source>
        <dbReference type="Proteomes" id="UP001054889"/>
    </source>
</evidence>
<organism evidence="8 9">
    <name type="scientific">Eleusine coracana subsp. coracana</name>
    <dbReference type="NCBI Taxonomy" id="191504"/>
    <lineage>
        <taxon>Eukaryota</taxon>
        <taxon>Viridiplantae</taxon>
        <taxon>Streptophyta</taxon>
        <taxon>Embryophyta</taxon>
        <taxon>Tracheophyta</taxon>
        <taxon>Spermatophyta</taxon>
        <taxon>Magnoliopsida</taxon>
        <taxon>Liliopsida</taxon>
        <taxon>Poales</taxon>
        <taxon>Poaceae</taxon>
        <taxon>PACMAD clade</taxon>
        <taxon>Chloridoideae</taxon>
        <taxon>Cynodonteae</taxon>
        <taxon>Eleusininae</taxon>
        <taxon>Eleusine</taxon>
    </lineage>
</organism>
<dbReference type="SMART" id="SM00774">
    <property type="entry name" value="WRKY"/>
    <property type="match status" value="1"/>
</dbReference>
<accession>A0AAV5DGP2</accession>
<dbReference type="AlphaFoldDB" id="A0AAV5DGP2"/>
<feature type="region of interest" description="Disordered" evidence="6">
    <location>
        <begin position="230"/>
        <end position="266"/>
    </location>
</feature>
<gene>
    <name evidence="8" type="primary">ga27659</name>
    <name evidence="8" type="ORF">PR202_ga27659</name>
</gene>
<dbReference type="PROSITE" id="PS50811">
    <property type="entry name" value="WRKY"/>
    <property type="match status" value="1"/>
</dbReference>
<evidence type="ECO:0000313" key="8">
    <source>
        <dbReference type="EMBL" id="GJN09635.1"/>
    </source>
</evidence>
<evidence type="ECO:0000256" key="2">
    <source>
        <dbReference type="ARBA" id="ARBA00023015"/>
    </source>
</evidence>
<dbReference type="Pfam" id="PF03106">
    <property type="entry name" value="WRKY"/>
    <property type="match status" value="1"/>
</dbReference>
<keyword evidence="2" id="KW-0805">Transcription regulation</keyword>
<feature type="domain" description="WRKY" evidence="7">
    <location>
        <begin position="265"/>
        <end position="328"/>
    </location>
</feature>
<proteinExistence type="predicted"/>
<dbReference type="GO" id="GO:0043565">
    <property type="term" value="F:sequence-specific DNA binding"/>
    <property type="evidence" value="ECO:0007669"/>
    <property type="project" value="InterPro"/>
</dbReference>
<dbReference type="FunFam" id="2.20.25.80:FF:000004">
    <property type="entry name" value="WRKY transcription factor 65"/>
    <property type="match status" value="1"/>
</dbReference>
<dbReference type="Gene3D" id="2.20.25.80">
    <property type="entry name" value="WRKY domain"/>
    <property type="match status" value="1"/>
</dbReference>
<feature type="region of interest" description="Disordered" evidence="6">
    <location>
        <begin position="1"/>
        <end position="49"/>
    </location>
</feature>
<feature type="compositionally biased region" description="Low complexity" evidence="6">
    <location>
        <begin position="257"/>
        <end position="266"/>
    </location>
</feature>
<keyword evidence="4" id="KW-0804">Transcription</keyword>
<feature type="region of interest" description="Disordered" evidence="6">
    <location>
        <begin position="182"/>
        <end position="218"/>
    </location>
</feature>
<dbReference type="PANTHER" id="PTHR31282">
    <property type="entry name" value="WRKY TRANSCRIPTION FACTOR 21-RELATED"/>
    <property type="match status" value="1"/>
</dbReference>
<protein>
    <recommendedName>
        <fullName evidence="7">WRKY domain-containing protein</fullName>
    </recommendedName>
</protein>
<keyword evidence="5" id="KW-0539">Nucleus</keyword>
<evidence type="ECO:0000259" key="7">
    <source>
        <dbReference type="PROSITE" id="PS50811"/>
    </source>
</evidence>
<dbReference type="EMBL" id="BQKI01000016">
    <property type="protein sequence ID" value="GJN09635.1"/>
    <property type="molecule type" value="Genomic_DNA"/>
</dbReference>
<evidence type="ECO:0000256" key="1">
    <source>
        <dbReference type="ARBA" id="ARBA00004123"/>
    </source>
</evidence>
<feature type="region of interest" description="Disordered" evidence="6">
    <location>
        <begin position="129"/>
        <end position="156"/>
    </location>
</feature>
<dbReference type="GO" id="GO:0005634">
    <property type="term" value="C:nucleus"/>
    <property type="evidence" value="ECO:0007669"/>
    <property type="project" value="UniProtKB-SubCell"/>
</dbReference>
<dbReference type="InterPro" id="IPR044810">
    <property type="entry name" value="WRKY_plant"/>
</dbReference>
<reference evidence="8" key="1">
    <citation type="journal article" date="2018" name="DNA Res.">
        <title>Multiple hybrid de novo genome assembly of finger millet, an orphan allotetraploid crop.</title>
        <authorList>
            <person name="Hatakeyama M."/>
            <person name="Aluri S."/>
            <person name="Balachadran M.T."/>
            <person name="Sivarajan S.R."/>
            <person name="Patrignani A."/>
            <person name="Gruter S."/>
            <person name="Poveda L."/>
            <person name="Shimizu-Inatsugi R."/>
            <person name="Baeten J."/>
            <person name="Francoijs K.J."/>
            <person name="Nataraja K.N."/>
            <person name="Reddy Y.A.N."/>
            <person name="Phadnis S."/>
            <person name="Ravikumar R.L."/>
            <person name="Schlapbach R."/>
            <person name="Sreeman S.M."/>
            <person name="Shimizu K.K."/>
        </authorList>
    </citation>
    <scope>NUCLEOTIDE SEQUENCE</scope>
</reference>
<dbReference type="GO" id="GO:0003700">
    <property type="term" value="F:DNA-binding transcription factor activity"/>
    <property type="evidence" value="ECO:0007669"/>
    <property type="project" value="InterPro"/>
</dbReference>
<feature type="compositionally biased region" description="Basic residues" evidence="6">
    <location>
        <begin position="233"/>
        <end position="243"/>
    </location>
</feature>
<dbReference type="SUPFAM" id="SSF118290">
    <property type="entry name" value="WRKY DNA-binding domain"/>
    <property type="match status" value="1"/>
</dbReference>
<dbReference type="InterPro" id="IPR036576">
    <property type="entry name" value="WRKY_dom_sf"/>
</dbReference>
<comment type="subcellular location">
    <subcellularLocation>
        <location evidence="1">Nucleus</location>
    </subcellularLocation>
</comment>
<feature type="compositionally biased region" description="Low complexity" evidence="6">
    <location>
        <begin position="30"/>
        <end position="49"/>
    </location>
</feature>
<sequence length="337" mass="35203">MALTNRTADEVYVTTCTKPKGEKTEASFPSTAWTSKQPSSSSSTGDQSQPAMAVDLLGHAFGAGEQLAFQEAAAAGLRSLELLASSLSPRAAEHRTPPQIGQIADQAVSRFRRVINLLDRTGHARFRRAPAVPLTVDSPPASPRPAPAPAAIAPPQKSLTLDFTKPAPAVSGATSTSFLSSVTAGGGEGSVSKGQSLAAVSSGKPPLPKRKQPHPAATCSPAAAAHAHAGCHCSRKRRKHPRGATRTVRVPAPAPSPASAAKGAAAAEIPSDEYSWRKYGQKPIKGSPFPRGYYRCSTVKGCPARKHVERDAAEPNTLIVTYENEHRHLDAAAARVA</sequence>
<keyword evidence="3" id="KW-0238">DNA-binding</keyword>
<dbReference type="Proteomes" id="UP001054889">
    <property type="component" value="Unassembled WGS sequence"/>
</dbReference>
<evidence type="ECO:0000256" key="3">
    <source>
        <dbReference type="ARBA" id="ARBA00023125"/>
    </source>
</evidence>
<evidence type="ECO:0000256" key="4">
    <source>
        <dbReference type="ARBA" id="ARBA00023163"/>
    </source>
</evidence>
<reference evidence="8" key="2">
    <citation type="submission" date="2021-12" db="EMBL/GenBank/DDBJ databases">
        <title>Resequencing data analysis of finger millet.</title>
        <authorList>
            <person name="Hatakeyama M."/>
            <person name="Aluri S."/>
            <person name="Balachadran M.T."/>
            <person name="Sivarajan S.R."/>
            <person name="Poveda L."/>
            <person name="Shimizu-Inatsugi R."/>
            <person name="Schlapbach R."/>
            <person name="Sreeman S.M."/>
            <person name="Shimizu K.K."/>
        </authorList>
    </citation>
    <scope>NUCLEOTIDE SEQUENCE</scope>
</reference>